<dbReference type="Pfam" id="PF10617">
    <property type="entry name" value="DUF2474"/>
    <property type="match status" value="1"/>
</dbReference>
<reference evidence="3" key="1">
    <citation type="journal article" date="2019" name="Int. J. Syst. Evol. Microbiol.">
        <title>The Global Catalogue of Microorganisms (GCM) 10K type strain sequencing project: providing services to taxonomists for standard genome sequencing and annotation.</title>
        <authorList>
            <consortium name="The Broad Institute Genomics Platform"/>
            <consortium name="The Broad Institute Genome Sequencing Center for Infectious Disease"/>
            <person name="Wu L."/>
            <person name="Ma J."/>
        </authorList>
    </citation>
    <scope>NUCLEOTIDE SEQUENCE [LARGE SCALE GENOMIC DNA]</scope>
    <source>
        <strain evidence="3">JCM 16673</strain>
    </source>
</reference>
<dbReference type="InterPro" id="IPR018895">
    <property type="entry name" value="DUF2474"/>
</dbReference>
<keyword evidence="1" id="KW-1133">Transmembrane helix</keyword>
<name>A0ABP7TJH7_9BURK</name>
<keyword evidence="1" id="KW-0812">Transmembrane</keyword>
<dbReference type="EMBL" id="BAAAZE010000010">
    <property type="protein sequence ID" value="GAA4027216.1"/>
    <property type="molecule type" value="Genomic_DNA"/>
</dbReference>
<evidence type="ECO:0000256" key="1">
    <source>
        <dbReference type="SAM" id="Phobius"/>
    </source>
</evidence>
<proteinExistence type="predicted"/>
<feature type="transmembrane region" description="Helical" evidence="1">
    <location>
        <begin position="27"/>
        <end position="52"/>
    </location>
</feature>
<gene>
    <name evidence="2" type="ORF">GCM10022212_26650</name>
</gene>
<dbReference type="RefSeq" id="WP_344763848.1">
    <property type="nucleotide sequence ID" value="NZ_BAAAZE010000010.1"/>
</dbReference>
<evidence type="ECO:0000313" key="3">
    <source>
        <dbReference type="Proteomes" id="UP001501353"/>
    </source>
</evidence>
<comment type="caution">
    <text evidence="2">The sequence shown here is derived from an EMBL/GenBank/DDBJ whole genome shotgun (WGS) entry which is preliminary data.</text>
</comment>
<evidence type="ECO:0008006" key="4">
    <source>
        <dbReference type="Google" id="ProtNLM"/>
    </source>
</evidence>
<protein>
    <recommendedName>
        <fullName evidence="4">DUF2474 domain-containing protein</fullName>
    </recommendedName>
</protein>
<sequence length="54" mass="5853">MKLPKLKWPDIVPPPPGAHQARLSARLLWMAGIWAGCILALLVVAGVLRLVLMA</sequence>
<organism evidence="2 3">
    <name type="scientific">Actimicrobium antarcticum</name>
    <dbReference type="NCBI Taxonomy" id="1051899"/>
    <lineage>
        <taxon>Bacteria</taxon>
        <taxon>Pseudomonadati</taxon>
        <taxon>Pseudomonadota</taxon>
        <taxon>Betaproteobacteria</taxon>
        <taxon>Burkholderiales</taxon>
        <taxon>Oxalobacteraceae</taxon>
        <taxon>Actimicrobium</taxon>
    </lineage>
</organism>
<evidence type="ECO:0000313" key="2">
    <source>
        <dbReference type="EMBL" id="GAA4027216.1"/>
    </source>
</evidence>
<accession>A0ABP7TJH7</accession>
<keyword evidence="1" id="KW-0472">Membrane</keyword>
<dbReference type="Proteomes" id="UP001501353">
    <property type="component" value="Unassembled WGS sequence"/>
</dbReference>
<keyword evidence="3" id="KW-1185">Reference proteome</keyword>